<proteinExistence type="predicted"/>
<dbReference type="InterPro" id="IPR011008">
    <property type="entry name" value="Dimeric_a/b-barrel"/>
</dbReference>
<reference evidence="2" key="1">
    <citation type="submission" date="2023-04" db="EMBL/GenBank/DDBJ databases">
        <title>Black Yeasts Isolated from many extreme environments.</title>
        <authorList>
            <person name="Coleine C."/>
            <person name="Stajich J.E."/>
            <person name="Selbmann L."/>
        </authorList>
    </citation>
    <scope>NUCLEOTIDE SEQUENCE</scope>
    <source>
        <strain evidence="2">CCFEE 5312</strain>
    </source>
</reference>
<dbReference type="Gene3D" id="3.30.70.100">
    <property type="match status" value="1"/>
</dbReference>
<evidence type="ECO:0000313" key="3">
    <source>
        <dbReference type="Proteomes" id="UP001271007"/>
    </source>
</evidence>
<dbReference type="SUPFAM" id="SSF54909">
    <property type="entry name" value="Dimeric alpha+beta barrel"/>
    <property type="match status" value="1"/>
</dbReference>
<sequence length="209" mass="23515">MPPSKQDIALFCFLFPASLEKRERVIHLLDTCYDYRDPASDTKTWCYFTPSERKGALNSMLDSLDCANKSAVLGGIEIYSQKAALSRQLHHPEFLRYHDTVAREGLYAQDEKMQAWYPRLGFLARDGLAPTGLIVVTAMLTAKDDAGSTSAMEILGSFAAWVNAEEPTTLTYAVLTRPKAPKEILMFERYADPEALGSHMYSKRYKAML</sequence>
<dbReference type="PROSITE" id="PS51725">
    <property type="entry name" value="ABM"/>
    <property type="match status" value="1"/>
</dbReference>
<dbReference type="PANTHER" id="PTHR40624:SF1">
    <property type="entry name" value="BIOSYNTHESIS MONOOXYGENASE, PUTATIVE (AFU_ORTHOLOGUE AFUA_1G12025)-RELATED"/>
    <property type="match status" value="1"/>
</dbReference>
<dbReference type="Pfam" id="PF03992">
    <property type="entry name" value="ABM"/>
    <property type="match status" value="1"/>
</dbReference>
<accession>A0AAJ0G3N4</accession>
<dbReference type="EMBL" id="JAWDJX010000155">
    <property type="protein sequence ID" value="KAK3045773.1"/>
    <property type="molecule type" value="Genomic_DNA"/>
</dbReference>
<keyword evidence="3" id="KW-1185">Reference proteome</keyword>
<comment type="caution">
    <text evidence="2">The sequence shown here is derived from an EMBL/GenBank/DDBJ whole genome shotgun (WGS) entry which is preliminary data.</text>
</comment>
<dbReference type="Proteomes" id="UP001271007">
    <property type="component" value="Unassembled WGS sequence"/>
</dbReference>
<evidence type="ECO:0000313" key="2">
    <source>
        <dbReference type="EMBL" id="KAK3045773.1"/>
    </source>
</evidence>
<dbReference type="AlphaFoldDB" id="A0AAJ0G3N4"/>
<dbReference type="InterPro" id="IPR007138">
    <property type="entry name" value="ABM_dom"/>
</dbReference>
<evidence type="ECO:0000259" key="1">
    <source>
        <dbReference type="PROSITE" id="PS51725"/>
    </source>
</evidence>
<name>A0AAJ0G3N4_9PEZI</name>
<dbReference type="PANTHER" id="PTHR40624">
    <property type="entry name" value="BIOSYNTHESIS MONOOXYGENASE, PUTATIVE (AFU_ORTHOLOGUE AFUA_1G12025)-RELATED"/>
    <property type="match status" value="1"/>
</dbReference>
<gene>
    <name evidence="2" type="ORF">LTR09_012694</name>
</gene>
<organism evidence="2 3">
    <name type="scientific">Extremus antarcticus</name>
    <dbReference type="NCBI Taxonomy" id="702011"/>
    <lineage>
        <taxon>Eukaryota</taxon>
        <taxon>Fungi</taxon>
        <taxon>Dikarya</taxon>
        <taxon>Ascomycota</taxon>
        <taxon>Pezizomycotina</taxon>
        <taxon>Dothideomycetes</taxon>
        <taxon>Dothideomycetidae</taxon>
        <taxon>Mycosphaerellales</taxon>
        <taxon>Extremaceae</taxon>
        <taxon>Extremus</taxon>
    </lineage>
</organism>
<feature type="domain" description="ABM" evidence="1">
    <location>
        <begin position="134"/>
        <end position="209"/>
    </location>
</feature>
<protein>
    <recommendedName>
        <fullName evidence="1">ABM domain-containing protein</fullName>
    </recommendedName>
</protein>